<dbReference type="Proteomes" id="UP000216885">
    <property type="component" value="Unassembled WGS sequence"/>
</dbReference>
<keyword evidence="2" id="KW-1185">Reference proteome</keyword>
<protein>
    <submittedName>
        <fullName evidence="1">Uncharacterized protein</fullName>
    </submittedName>
</protein>
<name>A0A261TTJ3_9BORD</name>
<comment type="caution">
    <text evidence="1">The sequence shown here is derived from an EMBL/GenBank/DDBJ whole genome shotgun (WGS) entry which is preliminary data.</text>
</comment>
<accession>A0A261TTJ3</accession>
<dbReference type="AlphaFoldDB" id="A0A261TTJ3"/>
<dbReference type="EMBL" id="NEVQ01000020">
    <property type="protein sequence ID" value="OZI52949.1"/>
    <property type="molecule type" value="Genomic_DNA"/>
</dbReference>
<organism evidence="1 2">
    <name type="scientific">Bordetella genomosp. 4</name>
    <dbReference type="NCBI Taxonomy" id="463044"/>
    <lineage>
        <taxon>Bacteria</taxon>
        <taxon>Pseudomonadati</taxon>
        <taxon>Pseudomonadota</taxon>
        <taxon>Betaproteobacteria</taxon>
        <taxon>Burkholderiales</taxon>
        <taxon>Alcaligenaceae</taxon>
        <taxon>Bordetella</taxon>
    </lineage>
</organism>
<sequence length="67" mass="7246">MNRSPNRPLAGVKSAQTPYLEDGIIAALQHTLSLQHIVASEAECANIARSLRRISPRDGDVPPRKSA</sequence>
<evidence type="ECO:0000313" key="1">
    <source>
        <dbReference type="EMBL" id="OZI52949.1"/>
    </source>
</evidence>
<gene>
    <name evidence="1" type="ORF">CAL20_20020</name>
</gene>
<reference evidence="1 2" key="1">
    <citation type="submission" date="2017-05" db="EMBL/GenBank/DDBJ databases">
        <title>Complete and WGS of Bordetella genogroups.</title>
        <authorList>
            <person name="Spilker T."/>
            <person name="LiPuma J."/>
        </authorList>
    </citation>
    <scope>NUCLEOTIDE SEQUENCE [LARGE SCALE GENOMIC DNA]</scope>
    <source>
        <strain evidence="1 2">AU9919</strain>
    </source>
</reference>
<evidence type="ECO:0000313" key="2">
    <source>
        <dbReference type="Proteomes" id="UP000216885"/>
    </source>
</evidence>
<proteinExistence type="predicted"/>